<gene>
    <name evidence="2" type="ORF">EDD76_11157</name>
</gene>
<dbReference type="Proteomes" id="UP000295718">
    <property type="component" value="Unassembled WGS sequence"/>
</dbReference>
<organism evidence="2 3">
    <name type="scientific">Kineothrix alysoides</name>
    <dbReference type="NCBI Taxonomy" id="1469948"/>
    <lineage>
        <taxon>Bacteria</taxon>
        <taxon>Bacillati</taxon>
        <taxon>Bacillota</taxon>
        <taxon>Clostridia</taxon>
        <taxon>Lachnospirales</taxon>
        <taxon>Lachnospiraceae</taxon>
        <taxon>Kineothrix</taxon>
    </lineage>
</organism>
<feature type="compositionally biased region" description="Basic and acidic residues" evidence="1">
    <location>
        <begin position="49"/>
        <end position="71"/>
    </location>
</feature>
<dbReference type="OrthoDB" id="2064346at2"/>
<evidence type="ECO:0000256" key="1">
    <source>
        <dbReference type="SAM" id="MobiDB-lite"/>
    </source>
</evidence>
<comment type="caution">
    <text evidence="2">The sequence shown here is derived from an EMBL/GenBank/DDBJ whole genome shotgun (WGS) entry which is preliminary data.</text>
</comment>
<proteinExistence type="predicted"/>
<reference evidence="2 3" key="1">
    <citation type="submission" date="2019-03" db="EMBL/GenBank/DDBJ databases">
        <title>Genomic Encyclopedia of Type Strains, Phase IV (KMG-IV): sequencing the most valuable type-strain genomes for metagenomic binning, comparative biology and taxonomic classification.</title>
        <authorList>
            <person name="Goeker M."/>
        </authorList>
    </citation>
    <scope>NUCLEOTIDE SEQUENCE [LARGE SCALE GENOMIC DNA]</scope>
    <source>
        <strain evidence="2 3">DSM 100556</strain>
    </source>
</reference>
<feature type="region of interest" description="Disordered" evidence="1">
    <location>
        <begin position="49"/>
        <end position="108"/>
    </location>
</feature>
<dbReference type="EMBL" id="SLUO01000011">
    <property type="protein sequence ID" value="TCL56563.1"/>
    <property type="molecule type" value="Genomic_DNA"/>
</dbReference>
<feature type="compositionally biased region" description="Basic and acidic residues" evidence="1">
    <location>
        <begin position="79"/>
        <end position="93"/>
    </location>
</feature>
<name>A0A4R1QTW2_9FIRM</name>
<evidence type="ECO:0000313" key="3">
    <source>
        <dbReference type="Proteomes" id="UP000295718"/>
    </source>
</evidence>
<evidence type="ECO:0000313" key="2">
    <source>
        <dbReference type="EMBL" id="TCL56563.1"/>
    </source>
</evidence>
<sequence>MSISRVELQGQITRAQDYTTIKQNEDNKGMVDQSNFQKQFSKVVDDRMTQVHQGENTEKQNKRFDAKDKGNGEYSGDGGQHRKKDEEKKDGPDGKVMIKNMSRFDIKI</sequence>
<dbReference type="STRING" id="1469948.GCA_000732725_01544"/>
<dbReference type="RefSeq" id="WP_031390260.1">
    <property type="nucleotide sequence ID" value="NZ_JPNB01000001.1"/>
</dbReference>
<keyword evidence="3" id="KW-1185">Reference proteome</keyword>
<accession>A0A4R1QTW2</accession>
<protein>
    <submittedName>
        <fullName evidence="2">Uncharacterized protein</fullName>
    </submittedName>
</protein>
<dbReference type="AlphaFoldDB" id="A0A4R1QTW2"/>